<evidence type="ECO:0000313" key="1">
    <source>
        <dbReference type="EMBL" id="PBB04975.1"/>
    </source>
</evidence>
<dbReference type="RefSeq" id="WP_095822637.1">
    <property type="nucleotide sequence ID" value="NZ_NSGH01000020.1"/>
</dbReference>
<evidence type="ECO:0000313" key="2">
    <source>
        <dbReference type="Proteomes" id="UP000217561"/>
    </source>
</evidence>
<dbReference type="Proteomes" id="UP000217561">
    <property type="component" value="Unassembled WGS sequence"/>
</dbReference>
<dbReference type="EMBL" id="NSGH01000020">
    <property type="protein sequence ID" value="PBB04975.1"/>
    <property type="molecule type" value="Genomic_DNA"/>
</dbReference>
<reference evidence="1 2" key="1">
    <citation type="submission" date="2017-08" db="EMBL/GenBank/DDBJ databases">
        <title>Salimicrobium alkalisoli sp. nov., isolated from saline alkaline soil.</title>
        <authorList>
            <person name="Zhang G."/>
            <person name="Xiong Q."/>
        </authorList>
    </citation>
    <scope>NUCLEOTIDE SEQUENCE [LARGE SCALE GENOMIC DNA]</scope>
    <source>
        <strain evidence="1 2">WN024</strain>
    </source>
</reference>
<accession>A0ABX4HQJ0</accession>
<gene>
    <name evidence="1" type="ORF">CKW00_11185</name>
</gene>
<proteinExistence type="predicted"/>
<organism evidence="1 2">
    <name type="scientific">Salimicrobium humidisoli</name>
    <dbReference type="NCBI Taxonomy" id="2029857"/>
    <lineage>
        <taxon>Bacteria</taxon>
        <taxon>Bacillati</taxon>
        <taxon>Bacillota</taxon>
        <taxon>Bacilli</taxon>
        <taxon>Bacillales</taxon>
        <taxon>Bacillaceae</taxon>
        <taxon>Salimicrobium</taxon>
    </lineage>
</organism>
<keyword evidence="2" id="KW-1185">Reference proteome</keyword>
<name>A0ABX4HQJ0_9BACI</name>
<comment type="caution">
    <text evidence="1">The sequence shown here is derived from an EMBL/GenBank/DDBJ whole genome shotgun (WGS) entry which is preliminary data.</text>
</comment>
<protein>
    <submittedName>
        <fullName evidence="1">Uncharacterized protein</fullName>
    </submittedName>
</protein>
<sequence>MTSYNNENIELIKENEGDGEGDLVLIRNAQNFNITNKKTEKKKDFIQYEKEKEEFQQTVGGFTRMLASTLIELHNDDGFSDIEKARMIYLGTYTSYEDSGRYLRFGNNQRMQKKHLQEVLDINNRNAFYGFYNKLIEHGILAEEKVKKDEIYLIWNSSYAFKGSAKSHGAKSEDTVKAYDQQVQAMYKAKNDKGKPVNRPKQLYIMFMIMPFIHIKTNALCNYPRKEVEEAEPLQLKELAEMFGFEKPHQLKNKLMDCTLYGTNVFAISQGKTTEGKKYTRIFISPYVASRTGSKPEPHLIAMFPDVADKIRKEKEERRKRH</sequence>